<protein>
    <submittedName>
        <fullName evidence="1">Uncharacterized protein</fullName>
    </submittedName>
</protein>
<reference evidence="1 2" key="1">
    <citation type="submission" date="2019-05" db="EMBL/GenBank/DDBJ databases">
        <authorList>
            <person name="Qu J.-H."/>
        </authorList>
    </citation>
    <scope>NUCLEOTIDE SEQUENCE [LARGE SCALE GENOMIC DNA]</scope>
    <source>
        <strain evidence="1 2">NS28</strain>
    </source>
</reference>
<organism evidence="1 2">
    <name type="scientific">Dyadobacter flavalbus</name>
    <dbReference type="NCBI Taxonomy" id="2579942"/>
    <lineage>
        <taxon>Bacteria</taxon>
        <taxon>Pseudomonadati</taxon>
        <taxon>Bacteroidota</taxon>
        <taxon>Cytophagia</taxon>
        <taxon>Cytophagales</taxon>
        <taxon>Spirosomataceae</taxon>
        <taxon>Dyadobacter</taxon>
    </lineage>
</organism>
<dbReference type="EMBL" id="VBSN01000043">
    <property type="protein sequence ID" value="KAA6438855.1"/>
    <property type="molecule type" value="Genomic_DNA"/>
</dbReference>
<dbReference type="RefSeq" id="WP_139012917.1">
    <property type="nucleotide sequence ID" value="NZ_VBSN01000043.1"/>
</dbReference>
<keyword evidence="2" id="KW-1185">Reference proteome</keyword>
<evidence type="ECO:0000313" key="1">
    <source>
        <dbReference type="EMBL" id="KAA6438855.1"/>
    </source>
</evidence>
<name>A0A5M8QRM6_9BACT</name>
<sequence>MNPREYYKKTRNALSYGILKTTIHELLLGGELELADEVQINMQKNLIVKPPLHNSISELASNHYLIEMSSDDIDRIINFFFELEANSVIAYGEGTPKTALYSSLVDSWSMMREVSTLKD</sequence>
<dbReference type="Proteomes" id="UP000323994">
    <property type="component" value="Unassembled WGS sequence"/>
</dbReference>
<gene>
    <name evidence="1" type="ORF">FEM33_15395</name>
</gene>
<evidence type="ECO:0000313" key="2">
    <source>
        <dbReference type="Proteomes" id="UP000323994"/>
    </source>
</evidence>
<proteinExistence type="predicted"/>
<dbReference type="AlphaFoldDB" id="A0A5M8QRM6"/>
<accession>A0A5M8QRM6</accession>
<comment type="caution">
    <text evidence="1">The sequence shown here is derived from an EMBL/GenBank/DDBJ whole genome shotgun (WGS) entry which is preliminary data.</text>
</comment>